<dbReference type="PANTHER" id="PTHR13774">
    <property type="entry name" value="PHENAZINE BIOSYNTHESIS PROTEIN"/>
    <property type="match status" value="1"/>
</dbReference>
<comment type="similarity">
    <text evidence="1">Belongs to the PhzF family.</text>
</comment>
<accession>A0ABZ2YK28</accession>
<gene>
    <name evidence="2" type="ORF">WJU16_19165</name>
</gene>
<proteinExistence type="inferred from homology"/>
<dbReference type="PANTHER" id="PTHR13774:SF32">
    <property type="entry name" value="ANTISENSE-ENHANCING SEQUENCE 1"/>
    <property type="match status" value="1"/>
</dbReference>
<dbReference type="RefSeq" id="WP_341835027.1">
    <property type="nucleotide sequence ID" value="NZ_CP149822.1"/>
</dbReference>
<dbReference type="Gene3D" id="3.10.310.10">
    <property type="entry name" value="Diaminopimelate Epimerase, Chain A, domain 1"/>
    <property type="match status" value="2"/>
</dbReference>
<dbReference type="NCBIfam" id="TIGR00654">
    <property type="entry name" value="PhzF_family"/>
    <property type="match status" value="1"/>
</dbReference>
<dbReference type="PIRSF" id="PIRSF016184">
    <property type="entry name" value="PhzC_PhzF"/>
    <property type="match status" value="1"/>
</dbReference>
<evidence type="ECO:0000313" key="3">
    <source>
        <dbReference type="Proteomes" id="UP001485459"/>
    </source>
</evidence>
<sequence length="297" mass="32628">MKSEQNTMPYYVLDVFTNERFKGNPLPVVVTGKPLETSLYQQISREFGYVETSFMHYSKEDKALRVRSFTRQGREISGAGHNLLGAVCLAVLKDMNVFRVQEGGPSVIMKDKRVQLNIETNSNDLPFIGMLQQPARTGNTVPAEDIAAALHLLPEDVKLYDWQPTVVTTEVSHLMVPLRNIDALNRAAQAGGALQNIATGYGFQGCYCFTMTDKDTPQIAQARFFHPGGGEDAATGSAAGPLGAYLFQKGYIHKEKEYAVLQGVKIQQPSILRFRVTGAGIWVSGASTIVMEGILHV</sequence>
<dbReference type="InterPro" id="IPR003719">
    <property type="entry name" value="Phenazine_PhzF-like"/>
</dbReference>
<evidence type="ECO:0000313" key="2">
    <source>
        <dbReference type="EMBL" id="WZN40093.1"/>
    </source>
</evidence>
<organism evidence="2 3">
    <name type="scientific">Chitinophaga pollutisoli</name>
    <dbReference type="NCBI Taxonomy" id="3133966"/>
    <lineage>
        <taxon>Bacteria</taxon>
        <taxon>Pseudomonadati</taxon>
        <taxon>Bacteroidota</taxon>
        <taxon>Chitinophagia</taxon>
        <taxon>Chitinophagales</taxon>
        <taxon>Chitinophagaceae</taxon>
        <taxon>Chitinophaga</taxon>
    </lineage>
</organism>
<dbReference type="Proteomes" id="UP001485459">
    <property type="component" value="Chromosome"/>
</dbReference>
<dbReference type="Pfam" id="PF02567">
    <property type="entry name" value="PhzC-PhzF"/>
    <property type="match status" value="1"/>
</dbReference>
<evidence type="ECO:0000256" key="1">
    <source>
        <dbReference type="ARBA" id="ARBA00008270"/>
    </source>
</evidence>
<protein>
    <submittedName>
        <fullName evidence="2">PhzF family phenazine biosynthesis protein</fullName>
    </submittedName>
</protein>
<dbReference type="EMBL" id="CP149822">
    <property type="protein sequence ID" value="WZN40093.1"/>
    <property type="molecule type" value="Genomic_DNA"/>
</dbReference>
<keyword evidence="3" id="KW-1185">Reference proteome</keyword>
<name>A0ABZ2YK28_9BACT</name>
<dbReference type="SUPFAM" id="SSF54506">
    <property type="entry name" value="Diaminopimelate epimerase-like"/>
    <property type="match status" value="1"/>
</dbReference>
<reference evidence="3" key="1">
    <citation type="submission" date="2024-03" db="EMBL/GenBank/DDBJ databases">
        <title>Chitinophaga horti sp. nov., isolated from garden soil.</title>
        <authorList>
            <person name="Lee D.S."/>
            <person name="Han D.M."/>
            <person name="Baek J.H."/>
            <person name="Choi D.G."/>
            <person name="Jeon J.H."/>
            <person name="Jeon C.O."/>
        </authorList>
    </citation>
    <scope>NUCLEOTIDE SEQUENCE [LARGE SCALE GENOMIC DNA]</scope>
    <source>
        <strain evidence="3">GPA1</strain>
    </source>
</reference>